<evidence type="ECO:0000256" key="3">
    <source>
        <dbReference type="ARBA" id="ARBA00022737"/>
    </source>
</evidence>
<accession>A0A1F5YBF9</accession>
<evidence type="ECO:0000256" key="2">
    <source>
        <dbReference type="ARBA" id="ARBA00022490"/>
    </source>
</evidence>
<evidence type="ECO:0000256" key="7">
    <source>
        <dbReference type="HAMAP-Rule" id="MF_01008"/>
    </source>
</evidence>
<comment type="similarity">
    <text evidence="7">Belongs to the MraZ family.</text>
</comment>
<dbReference type="CDD" id="cd16320">
    <property type="entry name" value="MraZ_N"/>
    <property type="match status" value="1"/>
</dbReference>
<dbReference type="InterPro" id="IPR007159">
    <property type="entry name" value="SpoVT-AbrB_dom"/>
</dbReference>
<dbReference type="InterPro" id="IPR035644">
    <property type="entry name" value="MraZ_C"/>
</dbReference>
<keyword evidence="2 7" id="KW-0963">Cytoplasm</keyword>
<dbReference type="GO" id="GO:0009295">
    <property type="term" value="C:nucleoid"/>
    <property type="evidence" value="ECO:0007669"/>
    <property type="project" value="UniProtKB-SubCell"/>
</dbReference>
<dbReference type="PANTHER" id="PTHR34701:SF1">
    <property type="entry name" value="TRANSCRIPTIONAL REGULATOR MRAZ"/>
    <property type="match status" value="1"/>
</dbReference>
<dbReference type="GO" id="GO:0000976">
    <property type="term" value="F:transcription cis-regulatory region binding"/>
    <property type="evidence" value="ECO:0007669"/>
    <property type="project" value="TreeGrafter"/>
</dbReference>
<dbReference type="GO" id="GO:0003700">
    <property type="term" value="F:DNA-binding transcription factor activity"/>
    <property type="evidence" value="ECO:0007669"/>
    <property type="project" value="UniProtKB-UniRule"/>
</dbReference>
<dbReference type="Pfam" id="PF02381">
    <property type="entry name" value="MraZ"/>
    <property type="match status" value="2"/>
</dbReference>
<dbReference type="Proteomes" id="UP000179034">
    <property type="component" value="Unassembled WGS sequence"/>
</dbReference>
<dbReference type="SUPFAM" id="SSF89447">
    <property type="entry name" value="AbrB/MazE/MraZ-like"/>
    <property type="match status" value="1"/>
</dbReference>
<dbReference type="NCBIfam" id="TIGR00242">
    <property type="entry name" value="division/cell wall cluster transcriptional repressor MraZ"/>
    <property type="match status" value="1"/>
</dbReference>
<organism evidence="9 10">
    <name type="scientific">Candidatus Glassbacteria bacterium RBG_16_58_8</name>
    <dbReference type="NCBI Taxonomy" id="1817866"/>
    <lineage>
        <taxon>Bacteria</taxon>
        <taxon>Candidatus Glassiibacteriota</taxon>
    </lineage>
</organism>
<feature type="domain" description="SpoVT-AbrB" evidence="8">
    <location>
        <begin position="7"/>
        <end position="50"/>
    </location>
</feature>
<reference evidence="9 10" key="1">
    <citation type="journal article" date="2016" name="Nat. Commun.">
        <title>Thousands of microbial genomes shed light on interconnected biogeochemical processes in an aquifer system.</title>
        <authorList>
            <person name="Anantharaman K."/>
            <person name="Brown C.T."/>
            <person name="Hug L.A."/>
            <person name="Sharon I."/>
            <person name="Castelle C.J."/>
            <person name="Probst A.J."/>
            <person name="Thomas B.C."/>
            <person name="Singh A."/>
            <person name="Wilkins M.J."/>
            <person name="Karaoz U."/>
            <person name="Brodie E.L."/>
            <person name="Williams K.H."/>
            <person name="Hubbard S.S."/>
            <person name="Banfield J.F."/>
        </authorList>
    </citation>
    <scope>NUCLEOTIDE SEQUENCE [LARGE SCALE GENOMIC DNA]</scope>
</reference>
<dbReference type="PANTHER" id="PTHR34701">
    <property type="entry name" value="TRANSCRIPTIONAL REGULATOR MRAZ"/>
    <property type="match status" value="1"/>
</dbReference>
<evidence type="ECO:0000256" key="4">
    <source>
        <dbReference type="ARBA" id="ARBA00023015"/>
    </source>
</evidence>
<evidence type="ECO:0000256" key="6">
    <source>
        <dbReference type="ARBA" id="ARBA00023163"/>
    </source>
</evidence>
<sequence length="152" mass="17769">MAIYHGKFIHAIDHKGRISLPARFRKDGKTKKFMLFRGMENCLLLFTAPDWDRMVSERSDLLTIESEAHRNYQHFLGAYTSEVELDGQGRITIPPHLLEAGGLKREAVIVGAIKWIEIWDPEEHQRFEEEVSFKEVAEKVFRTVQEMRKERG</sequence>
<dbReference type="InterPro" id="IPR003444">
    <property type="entry name" value="MraZ"/>
</dbReference>
<comment type="subcellular location">
    <subcellularLocation>
        <location evidence="7">Cytoplasm</location>
        <location evidence="7">Nucleoid</location>
    </subcellularLocation>
</comment>
<dbReference type="AlphaFoldDB" id="A0A1F5YBF9"/>
<gene>
    <name evidence="7" type="primary">mraZ</name>
    <name evidence="9" type="ORF">A2Z06_04765</name>
</gene>
<name>A0A1F5YBF9_9BACT</name>
<dbReference type="CDD" id="cd16321">
    <property type="entry name" value="MraZ_C"/>
    <property type="match status" value="1"/>
</dbReference>
<dbReference type="InterPro" id="IPR020603">
    <property type="entry name" value="MraZ_dom"/>
</dbReference>
<dbReference type="PROSITE" id="PS51740">
    <property type="entry name" value="SPOVT_ABRB"/>
    <property type="match status" value="2"/>
</dbReference>
<dbReference type="HAMAP" id="MF_01008">
    <property type="entry name" value="MraZ"/>
    <property type="match status" value="1"/>
</dbReference>
<keyword evidence="5 7" id="KW-0238">DNA-binding</keyword>
<keyword evidence="4 7" id="KW-0805">Transcription regulation</keyword>
<dbReference type="InterPro" id="IPR035642">
    <property type="entry name" value="MraZ_N"/>
</dbReference>
<dbReference type="InterPro" id="IPR037914">
    <property type="entry name" value="SpoVT-AbrB_sf"/>
</dbReference>
<evidence type="ECO:0000256" key="1">
    <source>
        <dbReference type="ARBA" id="ARBA00013860"/>
    </source>
</evidence>
<protein>
    <recommendedName>
        <fullName evidence="1 7">Transcriptional regulator MraZ</fullName>
    </recommendedName>
</protein>
<evidence type="ECO:0000256" key="5">
    <source>
        <dbReference type="ARBA" id="ARBA00023125"/>
    </source>
</evidence>
<dbReference type="InterPro" id="IPR038619">
    <property type="entry name" value="MraZ_sf"/>
</dbReference>
<evidence type="ECO:0000313" key="10">
    <source>
        <dbReference type="Proteomes" id="UP000179034"/>
    </source>
</evidence>
<dbReference type="EMBL" id="MFIW01000079">
    <property type="protein sequence ID" value="OGF97538.1"/>
    <property type="molecule type" value="Genomic_DNA"/>
</dbReference>
<dbReference type="GO" id="GO:2000143">
    <property type="term" value="P:negative regulation of DNA-templated transcription initiation"/>
    <property type="evidence" value="ECO:0007669"/>
    <property type="project" value="TreeGrafter"/>
</dbReference>
<dbReference type="GO" id="GO:0005737">
    <property type="term" value="C:cytoplasm"/>
    <property type="evidence" value="ECO:0007669"/>
    <property type="project" value="UniProtKB-UniRule"/>
</dbReference>
<comment type="caution">
    <text evidence="9">The sequence shown here is derived from an EMBL/GenBank/DDBJ whole genome shotgun (WGS) entry which is preliminary data.</text>
</comment>
<proteinExistence type="inferred from homology"/>
<keyword evidence="6 7" id="KW-0804">Transcription</keyword>
<dbReference type="Gene3D" id="3.40.1550.20">
    <property type="entry name" value="Transcriptional regulator MraZ domain"/>
    <property type="match status" value="1"/>
</dbReference>
<evidence type="ECO:0000259" key="8">
    <source>
        <dbReference type="PROSITE" id="PS51740"/>
    </source>
</evidence>
<keyword evidence="3" id="KW-0677">Repeat</keyword>
<comment type="subunit">
    <text evidence="7">Forms oligomers.</text>
</comment>
<evidence type="ECO:0000313" key="9">
    <source>
        <dbReference type="EMBL" id="OGF97538.1"/>
    </source>
</evidence>
<feature type="domain" description="SpoVT-AbrB" evidence="8">
    <location>
        <begin position="80"/>
        <end position="123"/>
    </location>
</feature>